<comment type="function">
    <text evidence="4">Involved in ubiquitination and subsequent proteasomal degradation of target proteins. Together with CUL1, RBX1 and a F-box protein, it forms a SCF E3 ubiquitin ligase complex. The functional specificity of this complex depends on the type of F-box protein. In the SCF complex, it serves as an adapter that links the F-box protein to CUL1.</text>
</comment>
<dbReference type="PIRSF" id="PIRSF028729">
    <property type="entry name" value="E3_ubiquit_lig_SCF_Skp"/>
    <property type="match status" value="1"/>
</dbReference>
<dbReference type="Pfam" id="PF03931">
    <property type="entry name" value="Skp1_POZ"/>
    <property type="match status" value="1"/>
</dbReference>
<proteinExistence type="inferred from homology"/>
<dbReference type="OrthoDB" id="1887789at2759"/>
<dbReference type="SUPFAM" id="SSF54695">
    <property type="entry name" value="POZ domain"/>
    <property type="match status" value="1"/>
</dbReference>
<evidence type="ECO:0000256" key="3">
    <source>
        <dbReference type="ARBA" id="ARBA00022786"/>
    </source>
</evidence>
<feature type="domain" description="SKP1 component dimerisation" evidence="5">
    <location>
        <begin position="115"/>
        <end position="161"/>
    </location>
</feature>
<accession>A0A4Y7I8B0</accession>
<dbReference type="AlphaFoldDB" id="A0A4Y7I8B0"/>
<comment type="subunit">
    <text evidence="4">Part of a SCF (SKP1-cullin-F-box) protein ligase complex.</text>
</comment>
<reference evidence="7 8" key="1">
    <citation type="journal article" date="2018" name="Science">
        <title>The opium poppy genome and morphinan production.</title>
        <authorList>
            <person name="Guo L."/>
            <person name="Winzer T."/>
            <person name="Yang X."/>
            <person name="Li Y."/>
            <person name="Ning Z."/>
            <person name="He Z."/>
            <person name="Teodor R."/>
            <person name="Lu Y."/>
            <person name="Bowser T.A."/>
            <person name="Graham I.A."/>
            <person name="Ye K."/>
        </authorList>
    </citation>
    <scope>NUCLEOTIDE SEQUENCE [LARGE SCALE GENOMIC DNA]</scope>
    <source>
        <strain evidence="8">cv. HN1</strain>
        <tissue evidence="7">Leaves</tissue>
    </source>
</reference>
<dbReference type="InterPro" id="IPR016072">
    <property type="entry name" value="Skp1_comp_dimer"/>
</dbReference>
<dbReference type="Gramene" id="RZC43649">
    <property type="protein sequence ID" value="RZC43649"/>
    <property type="gene ID" value="C5167_036596"/>
</dbReference>
<dbReference type="InterPro" id="IPR011333">
    <property type="entry name" value="SKP1/BTB/POZ_sf"/>
</dbReference>
<evidence type="ECO:0000256" key="2">
    <source>
        <dbReference type="ARBA" id="ARBA00009993"/>
    </source>
</evidence>
<dbReference type="SMART" id="SM00512">
    <property type="entry name" value="Skp1"/>
    <property type="match status" value="1"/>
</dbReference>
<evidence type="ECO:0000313" key="7">
    <source>
        <dbReference type="EMBL" id="RZC43649.1"/>
    </source>
</evidence>
<dbReference type="InterPro" id="IPR016897">
    <property type="entry name" value="SKP1"/>
</dbReference>
<sequence>MSAAPAKTITLKSSDEQIFLIEEAAALQSKTLEHMISNHNEAQDNVNIPLTTTITGNVLAKVIEYLNKHAEAETSDEDKKIWDAQFVNFDDATHNTLHPILFDLIQAAKILEILGLSDLTAQKVADWIQGKTPDEISRIFPVKTQLTSGEEEWIRRENQWAFRN</sequence>
<dbReference type="GO" id="GO:0009867">
    <property type="term" value="P:jasmonic acid mediated signaling pathway"/>
    <property type="evidence" value="ECO:0007669"/>
    <property type="project" value="UniProtKB-ARBA"/>
</dbReference>
<dbReference type="InterPro" id="IPR001232">
    <property type="entry name" value="SKP1-like"/>
</dbReference>
<keyword evidence="8" id="KW-1185">Reference proteome</keyword>
<dbReference type="Proteomes" id="UP000316621">
    <property type="component" value="Chromosome 1"/>
</dbReference>
<dbReference type="InterPro" id="IPR016073">
    <property type="entry name" value="Skp1_comp_POZ"/>
</dbReference>
<evidence type="ECO:0000256" key="1">
    <source>
        <dbReference type="ARBA" id="ARBA00004906"/>
    </source>
</evidence>
<dbReference type="GO" id="GO:0006511">
    <property type="term" value="P:ubiquitin-dependent protein catabolic process"/>
    <property type="evidence" value="ECO:0007669"/>
    <property type="project" value="InterPro"/>
</dbReference>
<dbReference type="SUPFAM" id="SSF81382">
    <property type="entry name" value="Skp1 dimerisation domain-like"/>
    <property type="match status" value="1"/>
</dbReference>
<dbReference type="Gene3D" id="3.30.710.10">
    <property type="entry name" value="Potassium Channel Kv1.1, Chain A"/>
    <property type="match status" value="1"/>
</dbReference>
<keyword evidence="3 4" id="KW-0833">Ubl conjugation pathway</keyword>
<dbReference type="Pfam" id="PF01466">
    <property type="entry name" value="Skp1"/>
    <property type="match status" value="1"/>
</dbReference>
<feature type="domain" description="SKP1 component POZ" evidence="6">
    <location>
        <begin position="7"/>
        <end position="70"/>
    </location>
</feature>
<comment type="pathway">
    <text evidence="1 4">Protein modification; protein ubiquitination.</text>
</comment>
<protein>
    <recommendedName>
        <fullName evidence="4">SKP1-like protein</fullName>
    </recommendedName>
</protein>
<evidence type="ECO:0000259" key="5">
    <source>
        <dbReference type="Pfam" id="PF01466"/>
    </source>
</evidence>
<dbReference type="STRING" id="3469.A0A4Y7I8B0"/>
<organism evidence="7 8">
    <name type="scientific">Papaver somniferum</name>
    <name type="common">Opium poppy</name>
    <dbReference type="NCBI Taxonomy" id="3469"/>
    <lineage>
        <taxon>Eukaryota</taxon>
        <taxon>Viridiplantae</taxon>
        <taxon>Streptophyta</taxon>
        <taxon>Embryophyta</taxon>
        <taxon>Tracheophyta</taxon>
        <taxon>Spermatophyta</taxon>
        <taxon>Magnoliopsida</taxon>
        <taxon>Ranunculales</taxon>
        <taxon>Papaveraceae</taxon>
        <taxon>Papaveroideae</taxon>
        <taxon>Papaver</taxon>
    </lineage>
</organism>
<name>A0A4Y7I8B0_PAPSO</name>
<dbReference type="PANTHER" id="PTHR11165">
    <property type="entry name" value="SKP1"/>
    <property type="match status" value="1"/>
</dbReference>
<dbReference type="EMBL" id="CM010715">
    <property type="protein sequence ID" value="RZC43649.1"/>
    <property type="molecule type" value="Genomic_DNA"/>
</dbReference>
<evidence type="ECO:0000256" key="4">
    <source>
        <dbReference type="PIRNR" id="PIRNR028729"/>
    </source>
</evidence>
<evidence type="ECO:0000259" key="6">
    <source>
        <dbReference type="Pfam" id="PF03931"/>
    </source>
</evidence>
<dbReference type="InterPro" id="IPR036296">
    <property type="entry name" value="SKP1-like_dim_sf"/>
</dbReference>
<dbReference type="UniPathway" id="UPA00143"/>
<comment type="similarity">
    <text evidence="2 4">Belongs to the SKP1 family.</text>
</comment>
<evidence type="ECO:0000313" key="8">
    <source>
        <dbReference type="Proteomes" id="UP000316621"/>
    </source>
</evidence>
<gene>
    <name evidence="7" type="ORF">C5167_036596</name>
</gene>
<dbReference type="GO" id="GO:0016567">
    <property type="term" value="P:protein ubiquitination"/>
    <property type="evidence" value="ECO:0007669"/>
    <property type="project" value="UniProtKB-UniRule"/>
</dbReference>